<evidence type="ECO:0000256" key="1">
    <source>
        <dbReference type="ARBA" id="ARBA00004651"/>
    </source>
</evidence>
<dbReference type="EMBL" id="JACNJD010000211">
    <property type="protein sequence ID" value="MBC8177469.1"/>
    <property type="molecule type" value="Genomic_DNA"/>
</dbReference>
<accession>A0A8J6MZD7</accession>
<evidence type="ECO:0000313" key="7">
    <source>
        <dbReference type="EMBL" id="MBC8177469.1"/>
    </source>
</evidence>
<evidence type="ECO:0000256" key="2">
    <source>
        <dbReference type="ARBA" id="ARBA00022475"/>
    </source>
</evidence>
<keyword evidence="4 6" id="KW-1133">Transmembrane helix</keyword>
<dbReference type="AlphaFoldDB" id="A0A8J6MZD7"/>
<keyword evidence="2" id="KW-1003">Cell membrane</keyword>
<keyword evidence="5 6" id="KW-0472">Membrane</keyword>
<comment type="subcellular location">
    <subcellularLocation>
        <location evidence="1">Cell membrane</location>
        <topology evidence="1">Multi-pass membrane protein</topology>
    </subcellularLocation>
</comment>
<feature type="transmembrane region" description="Helical" evidence="6">
    <location>
        <begin position="75"/>
        <end position="94"/>
    </location>
</feature>
<feature type="transmembrane region" description="Helical" evidence="6">
    <location>
        <begin position="41"/>
        <end position="63"/>
    </location>
</feature>
<name>A0A8J6MZD7_9DELT</name>
<evidence type="ECO:0000256" key="4">
    <source>
        <dbReference type="ARBA" id="ARBA00022989"/>
    </source>
</evidence>
<feature type="transmembrane region" description="Helical" evidence="6">
    <location>
        <begin position="100"/>
        <end position="124"/>
    </location>
</feature>
<dbReference type="InterPro" id="IPR005598">
    <property type="entry name" value="ATP_synth_I"/>
</dbReference>
<comment type="caution">
    <text evidence="7">The sequence shown here is derived from an EMBL/GenBank/DDBJ whole genome shotgun (WGS) entry which is preliminary data.</text>
</comment>
<dbReference type="InterPro" id="IPR036259">
    <property type="entry name" value="MFS_trans_sf"/>
</dbReference>
<reference evidence="7 8" key="1">
    <citation type="submission" date="2020-08" db="EMBL/GenBank/DDBJ databases">
        <title>Bridging the membrane lipid divide: bacteria of the FCB group superphylum have the potential to synthesize archaeal ether lipids.</title>
        <authorList>
            <person name="Villanueva L."/>
            <person name="Von Meijenfeldt F.A.B."/>
            <person name="Westbye A.B."/>
            <person name="Yadav S."/>
            <person name="Hopmans E.C."/>
            <person name="Dutilh B.E."/>
            <person name="Sinninghe Damste J.S."/>
        </authorList>
    </citation>
    <scope>NUCLEOTIDE SEQUENCE [LARGE SCALE GENOMIC DNA]</scope>
    <source>
        <strain evidence="7">NIOZ-UU27</strain>
    </source>
</reference>
<protein>
    <submittedName>
        <fullName evidence="7">ATP synthase subunit I</fullName>
    </submittedName>
</protein>
<evidence type="ECO:0000256" key="5">
    <source>
        <dbReference type="ARBA" id="ARBA00023136"/>
    </source>
</evidence>
<gene>
    <name evidence="7" type="ORF">H8E19_08695</name>
</gene>
<dbReference type="SUPFAM" id="SSF103473">
    <property type="entry name" value="MFS general substrate transporter"/>
    <property type="match status" value="1"/>
</dbReference>
<feature type="transmembrane region" description="Helical" evidence="6">
    <location>
        <begin position="17"/>
        <end position="35"/>
    </location>
</feature>
<evidence type="ECO:0000313" key="8">
    <source>
        <dbReference type="Proteomes" id="UP000650524"/>
    </source>
</evidence>
<sequence>METTNQRAEVDRFQRRICFWAMTCALVLAFIFLFFHEKSLAKGIVLGTCFSIINFFLMGKSIYMILGRSRAKANAMGLMSILSRYFFLAIPLIIGMKYASFNFVAVVIGIFAVQIVILVDHIVVRPAMSER</sequence>
<proteinExistence type="predicted"/>
<organism evidence="7 8">
    <name type="scientific">Candidatus Desulfacyla euxinica</name>
    <dbReference type="NCBI Taxonomy" id="2841693"/>
    <lineage>
        <taxon>Bacteria</taxon>
        <taxon>Deltaproteobacteria</taxon>
        <taxon>Candidatus Desulfacyla</taxon>
    </lineage>
</organism>
<evidence type="ECO:0000256" key="3">
    <source>
        <dbReference type="ARBA" id="ARBA00022692"/>
    </source>
</evidence>
<dbReference type="Proteomes" id="UP000650524">
    <property type="component" value="Unassembled WGS sequence"/>
</dbReference>
<dbReference type="GO" id="GO:0005886">
    <property type="term" value="C:plasma membrane"/>
    <property type="evidence" value="ECO:0007669"/>
    <property type="project" value="UniProtKB-SubCell"/>
</dbReference>
<keyword evidence="3 6" id="KW-0812">Transmembrane</keyword>
<dbReference type="Pfam" id="PF03899">
    <property type="entry name" value="ATP-synt_I"/>
    <property type="match status" value="1"/>
</dbReference>
<evidence type="ECO:0000256" key="6">
    <source>
        <dbReference type="SAM" id="Phobius"/>
    </source>
</evidence>